<keyword evidence="2" id="KW-1185">Reference proteome</keyword>
<evidence type="ECO:0000313" key="2">
    <source>
        <dbReference type="Proteomes" id="UP000037035"/>
    </source>
</evidence>
<dbReference type="EMBL" id="LAVV01014826">
    <property type="protein sequence ID" value="KNZ44409.1"/>
    <property type="molecule type" value="Genomic_DNA"/>
</dbReference>
<dbReference type="SUPFAM" id="SSF53098">
    <property type="entry name" value="Ribonuclease H-like"/>
    <property type="match status" value="1"/>
</dbReference>
<dbReference type="InterPro" id="IPR012337">
    <property type="entry name" value="RNaseH-like_sf"/>
</dbReference>
<dbReference type="VEuPathDB" id="FungiDB:VP01_919g5"/>
<organism evidence="1 2">
    <name type="scientific">Puccinia sorghi</name>
    <dbReference type="NCBI Taxonomy" id="27349"/>
    <lineage>
        <taxon>Eukaryota</taxon>
        <taxon>Fungi</taxon>
        <taxon>Dikarya</taxon>
        <taxon>Basidiomycota</taxon>
        <taxon>Pucciniomycotina</taxon>
        <taxon>Pucciniomycetes</taxon>
        <taxon>Pucciniales</taxon>
        <taxon>Pucciniaceae</taxon>
        <taxon>Puccinia</taxon>
    </lineage>
</organism>
<protein>
    <recommendedName>
        <fullName evidence="3">HAT C-terminal dimerisation domain-containing protein</fullName>
    </recommendedName>
</protein>
<name>A0A0L6U7C7_9BASI</name>
<sequence>KKEAAVSQERTFHPIYHKMITKIDKYQEEALECDTLGMAILLHPAICLRFFDAPKVDKNNNFKFFNAPTNSAESRELDIYVKNMDHLATPSAKDQKSLFIWSKRFPVLSFFSKDYLVSSASYCDAEQIFSSAANGIQVTGRFEKAHKVVKNYIDSSQKTSKK</sequence>
<dbReference type="AlphaFoldDB" id="A0A0L6U7C7"/>
<evidence type="ECO:0000313" key="1">
    <source>
        <dbReference type="EMBL" id="KNZ44409.1"/>
    </source>
</evidence>
<proteinExistence type="predicted"/>
<feature type="non-terminal residue" evidence="1">
    <location>
        <position position="1"/>
    </location>
</feature>
<dbReference type="Proteomes" id="UP000037035">
    <property type="component" value="Unassembled WGS sequence"/>
</dbReference>
<accession>A0A0L6U7C7</accession>
<evidence type="ECO:0008006" key="3">
    <source>
        <dbReference type="Google" id="ProtNLM"/>
    </source>
</evidence>
<comment type="caution">
    <text evidence="1">The sequence shown here is derived from an EMBL/GenBank/DDBJ whole genome shotgun (WGS) entry which is preliminary data.</text>
</comment>
<reference evidence="1 2" key="1">
    <citation type="submission" date="2015-08" db="EMBL/GenBank/DDBJ databases">
        <title>Next Generation Sequencing and Analysis of the Genome of Puccinia sorghi L Schw, the Causal Agent of Maize Common Rust.</title>
        <authorList>
            <person name="Rochi L."/>
            <person name="Burguener G."/>
            <person name="Darino M."/>
            <person name="Turjanski A."/>
            <person name="Kreff E."/>
            <person name="Dieguez M.J."/>
            <person name="Sacco F."/>
        </authorList>
    </citation>
    <scope>NUCLEOTIDE SEQUENCE [LARGE SCALE GENOMIC DNA]</scope>
    <source>
        <strain evidence="1 2">RO10H11247</strain>
    </source>
</reference>
<gene>
    <name evidence="1" type="ORF">VP01_919g5</name>
</gene>